<accession>W9CEM7</accession>
<dbReference type="PANTHER" id="PTHR48070">
    <property type="entry name" value="ESTERASE OVCA2"/>
    <property type="match status" value="1"/>
</dbReference>
<dbReference type="GO" id="GO:0019748">
    <property type="term" value="P:secondary metabolic process"/>
    <property type="evidence" value="ECO:0007669"/>
    <property type="project" value="TreeGrafter"/>
</dbReference>
<dbReference type="AlphaFoldDB" id="W9CEM7"/>
<dbReference type="Pfam" id="PF03959">
    <property type="entry name" value="FSH1"/>
    <property type="match status" value="1"/>
</dbReference>
<gene>
    <name evidence="3" type="ORF">SBOR_6581</name>
</gene>
<proteinExistence type="predicted"/>
<dbReference type="PANTHER" id="PTHR48070:SF7">
    <property type="entry name" value="SERINE HYDROLASE FSH DOMAIN-CONTAINING PROTEIN-RELATED"/>
    <property type="match status" value="1"/>
</dbReference>
<feature type="domain" description="Serine hydrolase" evidence="2">
    <location>
        <begin position="13"/>
        <end position="238"/>
    </location>
</feature>
<evidence type="ECO:0000313" key="4">
    <source>
        <dbReference type="Proteomes" id="UP000019487"/>
    </source>
</evidence>
<dbReference type="InterPro" id="IPR005645">
    <property type="entry name" value="FSH-like_dom"/>
</dbReference>
<protein>
    <recommendedName>
        <fullName evidence="2">Serine hydrolase domain-containing protein</fullName>
    </recommendedName>
</protein>
<dbReference type="Proteomes" id="UP000019487">
    <property type="component" value="Unassembled WGS sequence"/>
</dbReference>
<dbReference type="SUPFAM" id="SSF53474">
    <property type="entry name" value="alpha/beta-Hydrolases"/>
    <property type="match status" value="1"/>
</dbReference>
<evidence type="ECO:0000256" key="1">
    <source>
        <dbReference type="ARBA" id="ARBA00022801"/>
    </source>
</evidence>
<dbReference type="Gene3D" id="3.40.50.1820">
    <property type="entry name" value="alpha/beta hydrolase"/>
    <property type="match status" value="1"/>
</dbReference>
<dbReference type="GO" id="GO:0016787">
    <property type="term" value="F:hydrolase activity"/>
    <property type="evidence" value="ECO:0007669"/>
    <property type="project" value="UniProtKB-KW"/>
</dbReference>
<dbReference type="EMBL" id="AYSA01000344">
    <property type="protein sequence ID" value="ESZ93010.1"/>
    <property type="molecule type" value="Genomic_DNA"/>
</dbReference>
<keyword evidence="4" id="KW-1185">Reference proteome</keyword>
<comment type="caution">
    <text evidence="3">The sequence shown here is derived from an EMBL/GenBank/DDBJ whole genome shotgun (WGS) entry which is preliminary data.</text>
</comment>
<dbReference type="OrthoDB" id="2094269at2759"/>
<keyword evidence="1" id="KW-0378">Hydrolase</keyword>
<dbReference type="InterPro" id="IPR029058">
    <property type="entry name" value="AB_hydrolase_fold"/>
</dbReference>
<sequence length="254" mass="27745">MSIKETLITSGRDLKILCLHGIGTNSDVCYSSSRLLYVIQYLFVSSFRYYLGDGYQYDFVDGGHLWPAAPGIVETFGPQQVCYSYSDGTALGSITAVDDLAAYIIENGPFDSILGFSMGTALAATLLLRPKGDLEDSHTHACARRMIRSAVFVCGTLPVDRNELAKGKMGWLVASQVEASPAAVWPTIDIPTVHAWSPQDEEYPGQSEELICMCSEKTRIEVLHGAKHGFPSKAQEVAELVTIAKEMFARLGHN</sequence>
<organism evidence="3 4">
    <name type="scientific">Sclerotinia borealis (strain F-4128)</name>
    <dbReference type="NCBI Taxonomy" id="1432307"/>
    <lineage>
        <taxon>Eukaryota</taxon>
        <taxon>Fungi</taxon>
        <taxon>Dikarya</taxon>
        <taxon>Ascomycota</taxon>
        <taxon>Pezizomycotina</taxon>
        <taxon>Leotiomycetes</taxon>
        <taxon>Helotiales</taxon>
        <taxon>Sclerotiniaceae</taxon>
        <taxon>Sclerotinia</taxon>
    </lineage>
</organism>
<dbReference type="GO" id="GO:0005634">
    <property type="term" value="C:nucleus"/>
    <property type="evidence" value="ECO:0007669"/>
    <property type="project" value="TreeGrafter"/>
</dbReference>
<name>W9CEM7_SCLBF</name>
<dbReference type="InterPro" id="IPR050593">
    <property type="entry name" value="LovG"/>
</dbReference>
<evidence type="ECO:0000259" key="2">
    <source>
        <dbReference type="Pfam" id="PF03959"/>
    </source>
</evidence>
<dbReference type="GO" id="GO:0005737">
    <property type="term" value="C:cytoplasm"/>
    <property type="evidence" value="ECO:0007669"/>
    <property type="project" value="TreeGrafter"/>
</dbReference>
<reference evidence="3 4" key="1">
    <citation type="journal article" date="2014" name="Genome Announc.">
        <title>Draft genome sequence of Sclerotinia borealis, a psychrophilic plant pathogenic fungus.</title>
        <authorList>
            <person name="Mardanov A.V."/>
            <person name="Beletsky A.V."/>
            <person name="Kadnikov V.V."/>
            <person name="Ignatov A.N."/>
            <person name="Ravin N.V."/>
        </authorList>
    </citation>
    <scope>NUCLEOTIDE SEQUENCE [LARGE SCALE GENOMIC DNA]</scope>
    <source>
        <strain evidence="4">F-4157</strain>
    </source>
</reference>
<evidence type="ECO:0000313" key="3">
    <source>
        <dbReference type="EMBL" id="ESZ93010.1"/>
    </source>
</evidence>
<dbReference type="HOGENOM" id="CLU_051938_4_0_1"/>